<proteinExistence type="predicted"/>
<dbReference type="AlphaFoldDB" id="A0AAN8GP84"/>
<evidence type="ECO:0000313" key="2">
    <source>
        <dbReference type="EMBL" id="KAK5884797.1"/>
    </source>
</evidence>
<keyword evidence="3" id="KW-1185">Reference proteome</keyword>
<feature type="compositionally biased region" description="Polar residues" evidence="1">
    <location>
        <begin position="1"/>
        <end position="11"/>
    </location>
</feature>
<organism evidence="2 3">
    <name type="scientific">Champsocephalus esox</name>
    <name type="common">pike icefish</name>
    <dbReference type="NCBI Taxonomy" id="159716"/>
    <lineage>
        <taxon>Eukaryota</taxon>
        <taxon>Metazoa</taxon>
        <taxon>Chordata</taxon>
        <taxon>Craniata</taxon>
        <taxon>Vertebrata</taxon>
        <taxon>Euteleostomi</taxon>
        <taxon>Actinopterygii</taxon>
        <taxon>Neopterygii</taxon>
        <taxon>Teleostei</taxon>
        <taxon>Neoteleostei</taxon>
        <taxon>Acanthomorphata</taxon>
        <taxon>Eupercaria</taxon>
        <taxon>Perciformes</taxon>
        <taxon>Notothenioidei</taxon>
        <taxon>Channichthyidae</taxon>
        <taxon>Champsocephalus</taxon>
    </lineage>
</organism>
<name>A0AAN8GP84_9TELE</name>
<comment type="caution">
    <text evidence="2">The sequence shown here is derived from an EMBL/GenBank/DDBJ whole genome shotgun (WGS) entry which is preliminary data.</text>
</comment>
<feature type="region of interest" description="Disordered" evidence="1">
    <location>
        <begin position="1"/>
        <end position="71"/>
    </location>
</feature>
<protein>
    <submittedName>
        <fullName evidence="2">Uncharacterized protein</fullName>
    </submittedName>
</protein>
<gene>
    <name evidence="2" type="ORF">CesoFtcFv8_018583</name>
</gene>
<sequence length="71" mass="7554">MSCSYLSSGNPFSRLGPGALTDRDKNTAAKMLRAPNRPPPAALKGPATTRPSRAGSSHWRLMDSHCTSIIS</sequence>
<dbReference type="EMBL" id="JAULUE010002060">
    <property type="protein sequence ID" value="KAK5884797.1"/>
    <property type="molecule type" value="Genomic_DNA"/>
</dbReference>
<dbReference type="Proteomes" id="UP001335648">
    <property type="component" value="Unassembled WGS sequence"/>
</dbReference>
<evidence type="ECO:0000313" key="3">
    <source>
        <dbReference type="Proteomes" id="UP001335648"/>
    </source>
</evidence>
<accession>A0AAN8GP84</accession>
<evidence type="ECO:0000256" key="1">
    <source>
        <dbReference type="SAM" id="MobiDB-lite"/>
    </source>
</evidence>
<reference evidence="2 3" key="1">
    <citation type="journal article" date="2023" name="Mol. Biol. Evol.">
        <title>Genomics of Secondarily Temperate Adaptation in the Only Non-Antarctic Icefish.</title>
        <authorList>
            <person name="Rivera-Colon A.G."/>
            <person name="Rayamajhi N."/>
            <person name="Minhas B.F."/>
            <person name="Madrigal G."/>
            <person name="Bilyk K.T."/>
            <person name="Yoon V."/>
            <person name="Hune M."/>
            <person name="Gregory S."/>
            <person name="Cheng C.H.C."/>
            <person name="Catchen J.M."/>
        </authorList>
    </citation>
    <scope>NUCLEOTIDE SEQUENCE [LARGE SCALE GENOMIC DNA]</scope>
    <source>
        <strain evidence="2">JC2023a</strain>
    </source>
</reference>